<sequence length="375" mass="40595">MTTCFLIRLVVLLLAVARQSYMLCVLPWISIQIGLSFKWMLKNAFNSVSQGAIFQELRAAHGPLAQLIPFVRSFYSMDAPLYFSHASRSGDVLVIPSADGIRQGDPLGGVLFSLVHFRALRAFSAAFPSCLFPSIADYTHIVGPANDVFPAFLHFSQQLSALGLIENPSKCVAWCPQGLLPGLPLPTGFNTPADGIRALGIPIGFSDFVASSLRDTLGVHLRHADLLPKLGNAQVALGILTQCFTQRPSYILRCVPPSPDVLALLQDFDNALSDILRRLMGSESFRIPHGQFVKRQVSLPASSGGVGLTCTTSIAPAAFMGSWALVASALISRFQQDNKPILLDSVAHVETCILPFQQHLRAAKDLIPPSFFASL</sequence>
<protein>
    <submittedName>
        <fullName evidence="1">Uncharacterized protein</fullName>
    </submittedName>
</protein>
<name>A0ACC2EWC4_DIPCM</name>
<evidence type="ECO:0000313" key="1">
    <source>
        <dbReference type="EMBL" id="KAJ7570685.1"/>
    </source>
</evidence>
<reference evidence="2" key="1">
    <citation type="journal article" date="2024" name="Proc. Natl. Acad. Sci. U.S.A.">
        <title>Extraordinary preservation of gene collinearity over three hundred million years revealed in homosporous lycophytes.</title>
        <authorList>
            <person name="Li C."/>
            <person name="Wickell D."/>
            <person name="Kuo L.Y."/>
            <person name="Chen X."/>
            <person name="Nie B."/>
            <person name="Liao X."/>
            <person name="Peng D."/>
            <person name="Ji J."/>
            <person name="Jenkins J."/>
            <person name="Williams M."/>
            <person name="Shu S."/>
            <person name="Plott C."/>
            <person name="Barry K."/>
            <person name="Rajasekar S."/>
            <person name="Grimwood J."/>
            <person name="Han X."/>
            <person name="Sun S."/>
            <person name="Hou Z."/>
            <person name="He W."/>
            <person name="Dai G."/>
            <person name="Sun C."/>
            <person name="Schmutz J."/>
            <person name="Leebens-Mack J.H."/>
            <person name="Li F.W."/>
            <person name="Wang L."/>
        </authorList>
    </citation>
    <scope>NUCLEOTIDE SEQUENCE [LARGE SCALE GENOMIC DNA]</scope>
    <source>
        <strain evidence="2">cv. PW_Plant_1</strain>
    </source>
</reference>
<keyword evidence="2" id="KW-1185">Reference proteome</keyword>
<accession>A0ACC2EWC4</accession>
<comment type="caution">
    <text evidence="1">The sequence shown here is derived from an EMBL/GenBank/DDBJ whole genome shotgun (WGS) entry which is preliminary data.</text>
</comment>
<evidence type="ECO:0000313" key="2">
    <source>
        <dbReference type="Proteomes" id="UP001162992"/>
    </source>
</evidence>
<proteinExistence type="predicted"/>
<organism evidence="1 2">
    <name type="scientific">Diphasiastrum complanatum</name>
    <name type="common">Issler's clubmoss</name>
    <name type="synonym">Lycopodium complanatum</name>
    <dbReference type="NCBI Taxonomy" id="34168"/>
    <lineage>
        <taxon>Eukaryota</taxon>
        <taxon>Viridiplantae</taxon>
        <taxon>Streptophyta</taxon>
        <taxon>Embryophyta</taxon>
        <taxon>Tracheophyta</taxon>
        <taxon>Lycopodiopsida</taxon>
        <taxon>Lycopodiales</taxon>
        <taxon>Lycopodiaceae</taxon>
        <taxon>Lycopodioideae</taxon>
        <taxon>Diphasiastrum</taxon>
    </lineage>
</organism>
<dbReference type="EMBL" id="CM055092">
    <property type="protein sequence ID" value="KAJ7570685.1"/>
    <property type="molecule type" value="Genomic_DNA"/>
</dbReference>
<gene>
    <name evidence="1" type="ORF">O6H91_01G131400</name>
</gene>
<dbReference type="Proteomes" id="UP001162992">
    <property type="component" value="Chromosome 1"/>
</dbReference>